<dbReference type="EMBL" id="CAKOFQ010008152">
    <property type="protein sequence ID" value="CAH2012194.1"/>
    <property type="molecule type" value="Genomic_DNA"/>
</dbReference>
<keyword evidence="2" id="KW-1185">Reference proteome</keyword>
<proteinExistence type="predicted"/>
<organism evidence="1 2">
    <name type="scientific">Acanthoscelides obtectus</name>
    <name type="common">Bean weevil</name>
    <name type="synonym">Bruchus obtectus</name>
    <dbReference type="NCBI Taxonomy" id="200917"/>
    <lineage>
        <taxon>Eukaryota</taxon>
        <taxon>Metazoa</taxon>
        <taxon>Ecdysozoa</taxon>
        <taxon>Arthropoda</taxon>
        <taxon>Hexapoda</taxon>
        <taxon>Insecta</taxon>
        <taxon>Pterygota</taxon>
        <taxon>Neoptera</taxon>
        <taxon>Endopterygota</taxon>
        <taxon>Coleoptera</taxon>
        <taxon>Polyphaga</taxon>
        <taxon>Cucujiformia</taxon>
        <taxon>Chrysomeloidea</taxon>
        <taxon>Chrysomelidae</taxon>
        <taxon>Bruchinae</taxon>
        <taxon>Bruchini</taxon>
        <taxon>Acanthoscelides</taxon>
    </lineage>
</organism>
<evidence type="ECO:0000313" key="1">
    <source>
        <dbReference type="EMBL" id="CAH2012194.1"/>
    </source>
</evidence>
<accession>A0A9P0M5K3</accession>
<evidence type="ECO:0000313" key="2">
    <source>
        <dbReference type="Proteomes" id="UP001152888"/>
    </source>
</evidence>
<gene>
    <name evidence="1" type="ORF">ACAOBT_LOCUS32683</name>
</gene>
<protein>
    <submittedName>
        <fullName evidence="1">Uncharacterized protein</fullName>
    </submittedName>
</protein>
<comment type="caution">
    <text evidence="1">The sequence shown here is derived from an EMBL/GenBank/DDBJ whole genome shotgun (WGS) entry which is preliminary data.</text>
</comment>
<name>A0A9P0M5K3_ACAOB</name>
<dbReference type="OrthoDB" id="7383979at2759"/>
<reference evidence="1" key="1">
    <citation type="submission" date="2022-03" db="EMBL/GenBank/DDBJ databases">
        <authorList>
            <person name="Sayadi A."/>
        </authorList>
    </citation>
    <scope>NUCLEOTIDE SEQUENCE</scope>
</reference>
<dbReference type="AlphaFoldDB" id="A0A9P0M5K3"/>
<sequence>MPTDYKRKTDRGMANREIYDLAVEEVTLRQKSLRDADSSYNLNHTALYSFRGEDTL</sequence>
<dbReference type="Proteomes" id="UP001152888">
    <property type="component" value="Unassembled WGS sequence"/>
</dbReference>